<organism evidence="2 3">
    <name type="scientific">Periplaneta americana</name>
    <name type="common">American cockroach</name>
    <name type="synonym">Blatta americana</name>
    <dbReference type="NCBI Taxonomy" id="6978"/>
    <lineage>
        <taxon>Eukaryota</taxon>
        <taxon>Metazoa</taxon>
        <taxon>Ecdysozoa</taxon>
        <taxon>Arthropoda</taxon>
        <taxon>Hexapoda</taxon>
        <taxon>Insecta</taxon>
        <taxon>Pterygota</taxon>
        <taxon>Neoptera</taxon>
        <taxon>Polyneoptera</taxon>
        <taxon>Dictyoptera</taxon>
        <taxon>Blattodea</taxon>
        <taxon>Blattoidea</taxon>
        <taxon>Blattidae</taxon>
        <taxon>Blattinae</taxon>
        <taxon>Periplaneta</taxon>
    </lineage>
</organism>
<keyword evidence="3" id="KW-1185">Reference proteome</keyword>
<protein>
    <recommendedName>
        <fullName evidence="1">Aminopeptidase N-like N-terminal domain-containing protein</fullName>
    </recommendedName>
</protein>
<comment type="caution">
    <text evidence="2">The sequence shown here is derived from an EMBL/GenBank/DDBJ whole genome shotgun (WGS) entry which is preliminary data.</text>
</comment>
<gene>
    <name evidence="2" type="ORF">ANN_14575</name>
</gene>
<dbReference type="InterPro" id="IPR042097">
    <property type="entry name" value="Aminopeptidase_N-like_N_sf"/>
</dbReference>
<dbReference type="SUPFAM" id="SSF63737">
    <property type="entry name" value="Leukotriene A4 hydrolase N-terminal domain"/>
    <property type="match status" value="1"/>
</dbReference>
<dbReference type="Proteomes" id="UP001148838">
    <property type="component" value="Unassembled WGS sequence"/>
</dbReference>
<dbReference type="Gene3D" id="2.20.25.240">
    <property type="match status" value="1"/>
</dbReference>
<dbReference type="PANTHER" id="PTHR11533">
    <property type="entry name" value="PROTEASE M1 ZINC METALLOPROTEASE"/>
    <property type="match status" value="1"/>
</dbReference>
<dbReference type="InterPro" id="IPR050344">
    <property type="entry name" value="Peptidase_M1_aminopeptidases"/>
</dbReference>
<evidence type="ECO:0000259" key="1">
    <source>
        <dbReference type="Pfam" id="PF17900"/>
    </source>
</evidence>
<evidence type="ECO:0000313" key="3">
    <source>
        <dbReference type="Proteomes" id="UP001148838"/>
    </source>
</evidence>
<evidence type="ECO:0000313" key="2">
    <source>
        <dbReference type="EMBL" id="KAJ4438628.1"/>
    </source>
</evidence>
<dbReference type="EMBL" id="JAJSOF020000019">
    <property type="protein sequence ID" value="KAJ4438628.1"/>
    <property type="molecule type" value="Genomic_DNA"/>
</dbReference>
<accession>A0ABQ8SWN2</accession>
<dbReference type="Gene3D" id="2.60.40.1730">
    <property type="entry name" value="tricorn interacting facor f3 domain"/>
    <property type="match status" value="1"/>
</dbReference>
<reference evidence="2 3" key="1">
    <citation type="journal article" date="2022" name="Allergy">
        <title>Genome assembly and annotation of Periplaneta americana reveal a comprehensive cockroach allergen profile.</title>
        <authorList>
            <person name="Wang L."/>
            <person name="Xiong Q."/>
            <person name="Saelim N."/>
            <person name="Wang L."/>
            <person name="Nong W."/>
            <person name="Wan A.T."/>
            <person name="Shi M."/>
            <person name="Liu X."/>
            <person name="Cao Q."/>
            <person name="Hui J.H.L."/>
            <person name="Sookrung N."/>
            <person name="Leung T.F."/>
            <person name="Tungtrongchitr A."/>
            <person name="Tsui S.K.W."/>
        </authorList>
    </citation>
    <scope>NUCLEOTIDE SEQUENCE [LARGE SCALE GENOMIC DNA]</scope>
    <source>
        <strain evidence="2">PWHHKU_190912</strain>
    </source>
</reference>
<dbReference type="InterPro" id="IPR045357">
    <property type="entry name" value="Aminopeptidase_N-like_N"/>
</dbReference>
<name>A0ABQ8SWN2_PERAM</name>
<dbReference type="Pfam" id="PF17900">
    <property type="entry name" value="Peptidase_M1_N"/>
    <property type="match status" value="1"/>
</dbReference>
<proteinExistence type="predicted"/>
<dbReference type="PANTHER" id="PTHR11533:SF301">
    <property type="entry name" value="AMINOPEPTIDASE"/>
    <property type="match status" value="1"/>
</dbReference>
<sequence>MLTVLQEEQALPRTVKPYLYLLDLHPRISEGYFNGSVDIHIQCLEPTRVIVLHASYELQLENVNLTAISTDYDYDVPTITEVARNGSTDTLNITLEEELTEGRVYRLHLEFHGLLKNNDYMYTSPSARGFFRDMYTDRETRETRWFAWTSTFPGFARHLFPCFDEPSFRAEFTVGVSHLTNMTVLTGWPSLLNKSVSDMERRGHPKSATNEKHSTNVMAKMPASSTSLVRYVARESNRPISRESVRRILNSNYGEEIRFTKSERDSDKLIYLGYMYTRLRENKNGVVWRCDMRGGCMQQSRYQKMEAVPSKNCLNTIILQTGEGLRQRNVENMEARAGTSREPTSVIIQNELQRIASEANVNLPKKPSIKKTVRRARKLHLPPEPRNIGELNVTADRYTKTIQGERWLLYFEPEDNVNVIIFATNSHLNKLLRSHFWIMDGVANCLLVANCLSLAN</sequence>
<feature type="domain" description="Aminopeptidase N-like N-terminal" evidence="1">
    <location>
        <begin position="17"/>
        <end position="190"/>
    </location>
</feature>